<evidence type="ECO:0000313" key="5">
    <source>
        <dbReference type="EMBL" id="SDC51458.1"/>
    </source>
</evidence>
<dbReference type="InterPro" id="IPR028082">
    <property type="entry name" value="Peripla_BP_I"/>
</dbReference>
<accession>A0A1G6M7B2</accession>
<dbReference type="AlphaFoldDB" id="A0A1G6M7B2"/>
<keyword evidence="6" id="KW-1185">Reference proteome</keyword>
<dbReference type="InterPro" id="IPR028081">
    <property type="entry name" value="Leu-bd"/>
</dbReference>
<evidence type="ECO:0000313" key="6">
    <source>
        <dbReference type="Proteomes" id="UP000199417"/>
    </source>
</evidence>
<dbReference type="Pfam" id="PF13458">
    <property type="entry name" value="Peripla_BP_6"/>
    <property type="match status" value="1"/>
</dbReference>
<dbReference type="Gene3D" id="3.40.50.2300">
    <property type="match status" value="2"/>
</dbReference>
<evidence type="ECO:0000256" key="2">
    <source>
        <dbReference type="ARBA" id="ARBA00022729"/>
    </source>
</evidence>
<evidence type="ECO:0000259" key="4">
    <source>
        <dbReference type="Pfam" id="PF13458"/>
    </source>
</evidence>
<keyword evidence="2 3" id="KW-0732">Signal</keyword>
<name>A0A1G6M7B2_9NOCA</name>
<organism evidence="5 6">
    <name type="scientific">Rhodococcus tukisamuensis</name>
    <dbReference type="NCBI Taxonomy" id="168276"/>
    <lineage>
        <taxon>Bacteria</taxon>
        <taxon>Bacillati</taxon>
        <taxon>Actinomycetota</taxon>
        <taxon>Actinomycetes</taxon>
        <taxon>Mycobacteriales</taxon>
        <taxon>Nocardiaceae</taxon>
        <taxon>Rhodococcus</taxon>
    </lineage>
</organism>
<proteinExistence type="inferred from homology"/>
<gene>
    <name evidence="5" type="ORF">SAMN05444580_10184</name>
</gene>
<feature type="signal peptide" evidence="3">
    <location>
        <begin position="1"/>
        <end position="20"/>
    </location>
</feature>
<feature type="chain" id="PRO_5038880312" evidence="3">
    <location>
        <begin position="21"/>
        <end position="416"/>
    </location>
</feature>
<sequence>MVSMKAVPVVAVAAMLTLTACGGSGSDASAGADGVKMGIGVTDTEINLALLSDYSGPLAQAATSGTVGMQVQVDAVNAAGGVCDRKLVLHKMDTKYDPQVATQQYRAINNKVVMMPQLVGTPAMMAIKDNIAKDNMPTFASSLNTAAIKLDKVSIYTPPFEVELINGLVWAAQEAGASATNPLKVAVITPADQYGTIYADAVKFAADKIDGVEVVASPAYTPTDNDFTAQVADLKKSGAQVVILGNTMAQTASIVGQSAQLDFKPKWVGYSAAWNAALAKPLAGLLDNFYVSASYGVLADEVPGIADMKTALAEYAPNEEPSNFQVVGWLSGVATQAVLEKACEKKDLTRDGVLAAMEDLEIDFGGILPAVNLKDGDSIVSYETRMNRVDAAGMMIPVADFKAAGEAKAWGAANGF</sequence>
<evidence type="ECO:0000256" key="3">
    <source>
        <dbReference type="SAM" id="SignalP"/>
    </source>
</evidence>
<dbReference type="RefSeq" id="WP_072844420.1">
    <property type="nucleotide sequence ID" value="NZ_FNAB01000001.1"/>
</dbReference>
<comment type="similarity">
    <text evidence="1">Belongs to the leucine-binding protein family.</text>
</comment>
<dbReference type="PROSITE" id="PS51257">
    <property type="entry name" value="PROKAR_LIPOPROTEIN"/>
    <property type="match status" value="1"/>
</dbReference>
<dbReference type="PANTHER" id="PTHR47235:SF1">
    <property type="entry name" value="BLR6548 PROTEIN"/>
    <property type="match status" value="1"/>
</dbReference>
<dbReference type="Proteomes" id="UP000199417">
    <property type="component" value="Unassembled WGS sequence"/>
</dbReference>
<protein>
    <submittedName>
        <fullName evidence="5">ABC-type branched-chain amino acid transport system, substrate-binding protein</fullName>
    </submittedName>
</protein>
<evidence type="ECO:0000256" key="1">
    <source>
        <dbReference type="ARBA" id="ARBA00010062"/>
    </source>
</evidence>
<dbReference type="STRING" id="168276.SAMN05444580_10184"/>
<dbReference type="SUPFAM" id="SSF53822">
    <property type="entry name" value="Periplasmic binding protein-like I"/>
    <property type="match status" value="1"/>
</dbReference>
<dbReference type="PANTHER" id="PTHR47235">
    <property type="entry name" value="BLR6548 PROTEIN"/>
    <property type="match status" value="1"/>
</dbReference>
<reference evidence="5 6" key="1">
    <citation type="submission" date="2016-10" db="EMBL/GenBank/DDBJ databases">
        <authorList>
            <person name="de Groot N.N."/>
        </authorList>
    </citation>
    <scope>NUCLEOTIDE SEQUENCE [LARGE SCALE GENOMIC DNA]</scope>
    <source>
        <strain evidence="5 6">JCM 11308</strain>
    </source>
</reference>
<dbReference type="EMBL" id="FNAB01000001">
    <property type="protein sequence ID" value="SDC51458.1"/>
    <property type="molecule type" value="Genomic_DNA"/>
</dbReference>
<feature type="domain" description="Leucine-binding protein" evidence="4">
    <location>
        <begin position="45"/>
        <end position="371"/>
    </location>
</feature>